<dbReference type="PANTHER" id="PTHR43591">
    <property type="entry name" value="METHYLTRANSFERASE"/>
    <property type="match status" value="1"/>
</dbReference>
<feature type="compositionally biased region" description="Basic and acidic residues" evidence="1">
    <location>
        <begin position="1"/>
        <end position="17"/>
    </location>
</feature>
<dbReference type="GO" id="GO:0008168">
    <property type="term" value="F:methyltransferase activity"/>
    <property type="evidence" value="ECO:0007669"/>
    <property type="project" value="TreeGrafter"/>
</dbReference>
<protein>
    <recommendedName>
        <fullName evidence="4">Methyltransferase type 11 domain-containing protein</fullName>
    </recommendedName>
</protein>
<sequence length="379" mass="42773">MAFHSDDEMDLDEHAEWDSFPNVEAGPSRSGTSENMVQAYQTQYPWEGRDFDNLQSYVYPPRRPTTPSSSISEFSLHSSVEMRVFREDNGRIYQANNDDYVLPADQAEMNRLEYQHYGLKARQGDKNYLAPFPMVLQGDDKRLLDIGTGTGIWAIEMALEFPHVEVLGMDLAPVQRTEGVPDNCHFQVDDAALGLPFSDGYFDAVHARLVIIGIRNWKSLIQEVIRVTKPGGLVVFVEMDALLTMDGIPRDEQRIRAPGFTKFSDYLERAIGTRGLDVIAGGTTIPRLLSQQPILGQNRCYASLPMWPWSNDPILRKTGEIIYGDSLEIPETCRLMIVDACGLSMQEYDNLKDGFLGDLGRPGAEMTIPIWHNWAFKSL</sequence>
<evidence type="ECO:0000256" key="1">
    <source>
        <dbReference type="SAM" id="MobiDB-lite"/>
    </source>
</evidence>
<dbReference type="VEuPathDB" id="FungiDB:TREMEDRAFT_57395"/>
<dbReference type="InterPro" id="IPR029063">
    <property type="entry name" value="SAM-dependent_MTases_sf"/>
</dbReference>
<dbReference type="Gene3D" id="3.40.50.150">
    <property type="entry name" value="Vaccinia Virus protein VP39"/>
    <property type="match status" value="1"/>
</dbReference>
<dbReference type="STRING" id="5217.A0A4Q1BLR3"/>
<accession>A0A4Q1BLR3</accession>
<name>A0A4Q1BLR3_TREME</name>
<evidence type="ECO:0000313" key="3">
    <source>
        <dbReference type="Proteomes" id="UP000289152"/>
    </source>
</evidence>
<organism evidence="2 3">
    <name type="scientific">Tremella mesenterica</name>
    <name type="common">Jelly fungus</name>
    <dbReference type="NCBI Taxonomy" id="5217"/>
    <lineage>
        <taxon>Eukaryota</taxon>
        <taxon>Fungi</taxon>
        <taxon>Dikarya</taxon>
        <taxon>Basidiomycota</taxon>
        <taxon>Agaricomycotina</taxon>
        <taxon>Tremellomycetes</taxon>
        <taxon>Tremellales</taxon>
        <taxon>Tremellaceae</taxon>
        <taxon>Tremella</taxon>
    </lineage>
</organism>
<keyword evidence="3" id="KW-1185">Reference proteome</keyword>
<dbReference type="InParanoid" id="A0A4Q1BLR3"/>
<evidence type="ECO:0008006" key="4">
    <source>
        <dbReference type="Google" id="ProtNLM"/>
    </source>
</evidence>
<dbReference type="PANTHER" id="PTHR43591:SF24">
    <property type="entry name" value="2-METHOXY-6-POLYPRENYL-1,4-BENZOQUINOL METHYLASE, MITOCHONDRIAL"/>
    <property type="match status" value="1"/>
</dbReference>
<proteinExistence type="predicted"/>
<comment type="caution">
    <text evidence="2">The sequence shown here is derived from an EMBL/GenBank/DDBJ whole genome shotgun (WGS) entry which is preliminary data.</text>
</comment>
<dbReference type="AlphaFoldDB" id="A0A4Q1BLR3"/>
<dbReference type="SUPFAM" id="SSF53335">
    <property type="entry name" value="S-adenosyl-L-methionine-dependent methyltransferases"/>
    <property type="match status" value="1"/>
</dbReference>
<dbReference type="Pfam" id="PF13489">
    <property type="entry name" value="Methyltransf_23"/>
    <property type="match status" value="1"/>
</dbReference>
<dbReference type="OrthoDB" id="2013972at2759"/>
<reference evidence="2 3" key="1">
    <citation type="submission" date="2016-06" db="EMBL/GenBank/DDBJ databases">
        <title>Evolution of pathogenesis and genome organization in the Tremellales.</title>
        <authorList>
            <person name="Cuomo C."/>
            <person name="Litvintseva A."/>
            <person name="Heitman J."/>
            <person name="Chen Y."/>
            <person name="Sun S."/>
            <person name="Springer D."/>
            <person name="Dromer F."/>
            <person name="Young S."/>
            <person name="Zeng Q."/>
            <person name="Chapman S."/>
            <person name="Gujja S."/>
            <person name="Saif S."/>
            <person name="Birren B."/>
        </authorList>
    </citation>
    <scope>NUCLEOTIDE SEQUENCE [LARGE SCALE GENOMIC DNA]</scope>
    <source>
        <strain evidence="2 3">ATCC 28783</strain>
    </source>
</reference>
<feature type="region of interest" description="Disordered" evidence="1">
    <location>
        <begin position="1"/>
        <end position="34"/>
    </location>
</feature>
<dbReference type="Proteomes" id="UP000289152">
    <property type="component" value="Unassembled WGS sequence"/>
</dbReference>
<gene>
    <name evidence="2" type="ORF">M231_04034</name>
</gene>
<dbReference type="CDD" id="cd02440">
    <property type="entry name" value="AdoMet_MTases"/>
    <property type="match status" value="1"/>
</dbReference>
<dbReference type="EMBL" id="SDIL01000043">
    <property type="protein sequence ID" value="RXK38724.1"/>
    <property type="molecule type" value="Genomic_DNA"/>
</dbReference>
<evidence type="ECO:0000313" key="2">
    <source>
        <dbReference type="EMBL" id="RXK38724.1"/>
    </source>
</evidence>